<name>A0AAW0U0Z9_SCYPA</name>
<evidence type="ECO:0000256" key="1">
    <source>
        <dbReference type="ARBA" id="ARBA00004609"/>
    </source>
</evidence>
<proteinExistence type="inferred from homology"/>
<dbReference type="PANTHER" id="PTHR10822:SF29">
    <property type="entry name" value="DIVISION ABNORMALLY DELAYED PROTEIN"/>
    <property type="match status" value="1"/>
</dbReference>
<dbReference type="PANTHER" id="PTHR10822">
    <property type="entry name" value="GLYPICAN"/>
    <property type="match status" value="1"/>
</dbReference>
<dbReference type="GO" id="GO:0016477">
    <property type="term" value="P:cell migration"/>
    <property type="evidence" value="ECO:0007669"/>
    <property type="project" value="TreeGrafter"/>
</dbReference>
<evidence type="ECO:0000313" key="15">
    <source>
        <dbReference type="Proteomes" id="UP001487740"/>
    </source>
</evidence>
<dbReference type="GO" id="GO:1905475">
    <property type="term" value="P:regulation of protein localization to membrane"/>
    <property type="evidence" value="ECO:0007669"/>
    <property type="project" value="TreeGrafter"/>
</dbReference>
<feature type="region of interest" description="Disordered" evidence="13">
    <location>
        <begin position="309"/>
        <end position="347"/>
    </location>
</feature>
<organism evidence="14 15">
    <name type="scientific">Scylla paramamosain</name>
    <name type="common">Mud crab</name>
    <dbReference type="NCBI Taxonomy" id="85552"/>
    <lineage>
        <taxon>Eukaryota</taxon>
        <taxon>Metazoa</taxon>
        <taxon>Ecdysozoa</taxon>
        <taxon>Arthropoda</taxon>
        <taxon>Crustacea</taxon>
        <taxon>Multicrustacea</taxon>
        <taxon>Malacostraca</taxon>
        <taxon>Eumalacostraca</taxon>
        <taxon>Eucarida</taxon>
        <taxon>Decapoda</taxon>
        <taxon>Pleocyemata</taxon>
        <taxon>Brachyura</taxon>
        <taxon>Eubrachyura</taxon>
        <taxon>Portunoidea</taxon>
        <taxon>Portunidae</taxon>
        <taxon>Portuninae</taxon>
        <taxon>Scylla</taxon>
    </lineage>
</organism>
<dbReference type="AlphaFoldDB" id="A0AAW0U0Z9"/>
<comment type="caution">
    <text evidence="14">The sequence shown here is derived from an EMBL/GenBank/DDBJ whole genome shotgun (WGS) entry which is preliminary data.</text>
</comment>
<feature type="compositionally biased region" description="Basic and acidic residues" evidence="13">
    <location>
        <begin position="333"/>
        <end position="347"/>
    </location>
</feature>
<keyword evidence="7 12" id="KW-0472">Membrane</keyword>
<evidence type="ECO:0000256" key="11">
    <source>
        <dbReference type="RuleBase" id="RU003518"/>
    </source>
</evidence>
<feature type="region of interest" description="Disordered" evidence="13">
    <location>
        <begin position="453"/>
        <end position="490"/>
    </location>
</feature>
<keyword evidence="3" id="KW-1003">Cell membrane</keyword>
<keyword evidence="4 12" id="KW-0336">GPI-anchor</keyword>
<evidence type="ECO:0000256" key="4">
    <source>
        <dbReference type="ARBA" id="ARBA00022622"/>
    </source>
</evidence>
<dbReference type="EMBL" id="JARAKH010000020">
    <property type="protein sequence ID" value="KAK8393709.1"/>
    <property type="molecule type" value="Genomic_DNA"/>
</dbReference>
<dbReference type="GO" id="GO:0098552">
    <property type="term" value="C:side of membrane"/>
    <property type="evidence" value="ECO:0007669"/>
    <property type="project" value="UniProtKB-KW"/>
</dbReference>
<dbReference type="GO" id="GO:0005576">
    <property type="term" value="C:extracellular region"/>
    <property type="evidence" value="ECO:0007669"/>
    <property type="project" value="TreeGrafter"/>
</dbReference>
<dbReference type="Proteomes" id="UP001487740">
    <property type="component" value="Unassembled WGS sequence"/>
</dbReference>
<evidence type="ECO:0000256" key="3">
    <source>
        <dbReference type="ARBA" id="ARBA00022475"/>
    </source>
</evidence>
<keyword evidence="5" id="KW-0732">Signal</keyword>
<evidence type="ECO:0000256" key="5">
    <source>
        <dbReference type="ARBA" id="ARBA00022729"/>
    </source>
</evidence>
<keyword evidence="10 12" id="KW-0449">Lipoprotein</keyword>
<gene>
    <name evidence="14" type="ORF">O3P69_006792</name>
</gene>
<dbReference type="GO" id="GO:0005886">
    <property type="term" value="C:plasma membrane"/>
    <property type="evidence" value="ECO:0007669"/>
    <property type="project" value="UniProtKB-SubCell"/>
</dbReference>
<keyword evidence="8" id="KW-0325">Glycoprotein</keyword>
<comment type="similarity">
    <text evidence="2 11">Belongs to the glypican family.</text>
</comment>
<comment type="function">
    <text evidence="12">Cell surface proteoglycan.</text>
</comment>
<dbReference type="InterPro" id="IPR001863">
    <property type="entry name" value="Glypican"/>
</dbReference>
<accession>A0AAW0U0Z9</accession>
<keyword evidence="6 12" id="KW-0654">Proteoglycan</keyword>
<evidence type="ECO:0000256" key="7">
    <source>
        <dbReference type="ARBA" id="ARBA00023136"/>
    </source>
</evidence>
<evidence type="ECO:0000256" key="12">
    <source>
        <dbReference type="RuleBase" id="RU003519"/>
    </source>
</evidence>
<dbReference type="GO" id="GO:0090263">
    <property type="term" value="P:positive regulation of canonical Wnt signaling pathway"/>
    <property type="evidence" value="ECO:0007669"/>
    <property type="project" value="TreeGrafter"/>
</dbReference>
<evidence type="ECO:0000256" key="8">
    <source>
        <dbReference type="ARBA" id="ARBA00023180"/>
    </source>
</evidence>
<comment type="subcellular location">
    <subcellularLocation>
        <location evidence="1 12">Cell membrane</location>
        <topology evidence="1 12">Lipid-anchor</topology>
        <topology evidence="1 12">GPI-anchor</topology>
    </subcellularLocation>
</comment>
<evidence type="ECO:0000256" key="13">
    <source>
        <dbReference type="SAM" id="MobiDB-lite"/>
    </source>
</evidence>
<evidence type="ECO:0000256" key="2">
    <source>
        <dbReference type="ARBA" id="ARBA00010260"/>
    </source>
</evidence>
<keyword evidence="15" id="KW-1185">Reference proteome</keyword>
<evidence type="ECO:0008006" key="16">
    <source>
        <dbReference type="Google" id="ProtNLM"/>
    </source>
</evidence>
<evidence type="ECO:0000313" key="14">
    <source>
        <dbReference type="EMBL" id="KAK8393709.1"/>
    </source>
</evidence>
<dbReference type="GO" id="GO:0009986">
    <property type="term" value="C:cell surface"/>
    <property type="evidence" value="ECO:0007669"/>
    <property type="project" value="TreeGrafter"/>
</dbReference>
<evidence type="ECO:0000256" key="6">
    <source>
        <dbReference type="ARBA" id="ARBA00022974"/>
    </source>
</evidence>
<reference evidence="14 15" key="1">
    <citation type="submission" date="2023-03" db="EMBL/GenBank/DDBJ databases">
        <title>High-quality genome of Scylla paramamosain provides insights in environmental adaptation.</title>
        <authorList>
            <person name="Zhang L."/>
        </authorList>
    </citation>
    <scope>NUCLEOTIDE SEQUENCE [LARGE SCALE GENOMIC DNA]</scope>
    <source>
        <strain evidence="14">LZ_2023a</strain>
        <tissue evidence="14">Muscle</tissue>
    </source>
</reference>
<sequence>MELQKEIRENGMLDGGNSTGSEVCGGGACCVPEVTNALLAAGKRSLRKVVSSTADKLLKELTTQRHRFSSAVEEALTGSENRTEKVLKTRYPRVAEEARPLLQQLYAGLRAGLTEADERVVKQSLATFWDDLFPPVYHSVLHSLPLPFTERYSQCLKEARRVVRPWGPIPTLVGEPLLRGINSARLLLHALDTGSHVLLSARNLSVSPECSEAVARMELCGACHGAVVPPCSGMCLNVARGCLAALAEVQDGWHDLSGSVMRVKESLHVVRIAHLLHQLPDKVSEAIMLAMEHGPRLLKKVRKNCSSPMYVEQEEGEGQPQHAALPAEEDAERQEQDENLKEELEREERASRRILESVAGAAGAVDAARFWWTTLPETHCRNLHAHDKNCWNGVRVAPYTKTAAGVGIHAQKYNPEVRLERPDTSVYSLIEKLRAVRRLVVTSLTWLLKSDSRRTHHGQMDGSGSGVDVPGMEMSAESHNRGGSPSDDDEYEYYHNYYDDSFSGYGSGDQLPNEPSVPKGVPVPAHETTASSGQLRASLLMVMLMAVAGAALQR</sequence>
<keyword evidence="9 12" id="KW-0357">Heparan sulfate</keyword>
<dbReference type="Pfam" id="PF01153">
    <property type="entry name" value="Glypican"/>
    <property type="match status" value="1"/>
</dbReference>
<feature type="region of interest" description="Disordered" evidence="13">
    <location>
        <begin position="504"/>
        <end position="529"/>
    </location>
</feature>
<protein>
    <recommendedName>
        <fullName evidence="16">Glypican-5-like</fullName>
    </recommendedName>
</protein>
<evidence type="ECO:0000256" key="10">
    <source>
        <dbReference type="ARBA" id="ARBA00023288"/>
    </source>
</evidence>
<evidence type="ECO:0000256" key="9">
    <source>
        <dbReference type="ARBA" id="ARBA00023207"/>
    </source>
</evidence>